<reference evidence="2" key="1">
    <citation type="submission" date="2022-02" db="EMBL/GenBank/DDBJ databases">
        <authorList>
            <person name="Giguere J D."/>
        </authorList>
    </citation>
    <scope>NUCLEOTIDE SEQUENCE</scope>
    <source>
        <strain evidence="2">CCAP 1055/1</strain>
    </source>
</reference>
<name>A0A8J9SDV1_PHATR</name>
<feature type="domain" description="ATPase of the ABC class C-terminal" evidence="1">
    <location>
        <begin position="184"/>
        <end position="241"/>
    </location>
</feature>
<dbReference type="Proteomes" id="UP000836788">
    <property type="component" value="Chromosome 1"/>
</dbReference>
<dbReference type="InterPro" id="IPR046834">
    <property type="entry name" value="ABC_ATPase_C"/>
</dbReference>
<evidence type="ECO:0000259" key="1">
    <source>
        <dbReference type="Pfam" id="PF09818"/>
    </source>
</evidence>
<protein>
    <recommendedName>
        <fullName evidence="1">ATPase of the ABC class C-terminal domain-containing protein</fullName>
    </recommendedName>
</protein>
<sequence>MWKIRIVDDPLDVAGRNDATGVLLLQNKLAHATISLLDLFPDVPEVSGERIVQTALADFVSRQWTRDLHLVHTHHEQGCTFVVEALEKTTLHTRHRNRRNRSVSPHWTPYMLERTDIWCTPTGVLHVWVRVLADNNDPTVVAGDHPSPVRRDCASDIFRHGQTCAVRTILASVVPADTATFVDAAQRHVATAMWQERLRVQLRAHNAVAFVADGSILPRKSGASHAPMASPPAIPFAAPVDSPLRRDVSVDLGPWKTYLSKPTLAATPGTWLVEETDTILTMTGLLIPRGVSLIVGGGYHGKSTILRCVAAGVYNKIPGDSREFCVTVDDAVTVRAEDGRYVNRCNVSAFIANLPVLPNSASATVNITKSFSTGEASGSTSQAANVVEAMEMGASAFLVDEDVSAANFMARDGRMRALVMDESITPLLYRVNGLYQKHGISSVVVVGGVGDWLDVPDAVILMDKYVCHDATQKARSVSRQFSHGHVQYGGRGVVHRLNWESTGTPNPRRPTDAWSQKFDRQSTVISLLDGVQSLVLHRAEEDQAITNDEEEEEEAMIDLSRCEQLLGKKPQLYGCGLCVVWLLEASRQYPNLGLSDLLHKMDSAIDTEGLFNVVSAVGETNTSLQSESLPANVGLLIETLGCAFRPRRFEVGQALTRLRGIQLEELPVEEDLVEKAAREEEARKRQRLREIWEARRQKG</sequence>
<feature type="domain" description="ATPase of the ABC class C-terminal" evidence="1">
    <location>
        <begin position="281"/>
        <end position="485"/>
    </location>
</feature>
<organism evidence="2">
    <name type="scientific">Phaeodactylum tricornutum</name>
    <name type="common">Diatom</name>
    <dbReference type="NCBI Taxonomy" id="2850"/>
    <lineage>
        <taxon>Eukaryota</taxon>
        <taxon>Sar</taxon>
        <taxon>Stramenopiles</taxon>
        <taxon>Ochrophyta</taxon>
        <taxon>Bacillariophyta</taxon>
        <taxon>Bacillariophyceae</taxon>
        <taxon>Bacillariophycidae</taxon>
        <taxon>Naviculales</taxon>
        <taxon>Phaeodactylaceae</taxon>
        <taxon>Phaeodactylum</taxon>
    </lineage>
</organism>
<dbReference type="PANTHER" id="PTHR38149:SF1">
    <property type="entry name" value="ATPASE"/>
    <property type="match status" value="1"/>
</dbReference>
<evidence type="ECO:0000313" key="2">
    <source>
        <dbReference type="EMBL" id="CAG9277241.1"/>
    </source>
</evidence>
<dbReference type="EMBL" id="OU594942">
    <property type="protein sequence ID" value="CAG9277241.1"/>
    <property type="molecule type" value="Genomic_DNA"/>
</dbReference>
<accession>A0A8J9SDV1</accession>
<proteinExistence type="predicted"/>
<dbReference type="Pfam" id="PF09818">
    <property type="entry name" value="ABC_ATPase"/>
    <property type="match status" value="2"/>
</dbReference>
<dbReference type="PANTHER" id="PTHR38149">
    <property type="entry name" value="ATPASE"/>
    <property type="match status" value="1"/>
</dbReference>
<dbReference type="InterPro" id="IPR019195">
    <property type="entry name" value="ABC_ATPase_put"/>
</dbReference>
<gene>
    <name evidence="2" type="ORF">PTTT1_LOCUS3208</name>
</gene>
<dbReference type="AlphaFoldDB" id="A0A8J9SDV1"/>